<organism evidence="2 3">
    <name type="scientific">Saccharothrix australiensis</name>
    <dbReference type="NCBI Taxonomy" id="2072"/>
    <lineage>
        <taxon>Bacteria</taxon>
        <taxon>Bacillati</taxon>
        <taxon>Actinomycetota</taxon>
        <taxon>Actinomycetes</taxon>
        <taxon>Pseudonocardiales</taxon>
        <taxon>Pseudonocardiaceae</taxon>
        <taxon>Saccharothrix</taxon>
    </lineage>
</organism>
<feature type="domain" description="3-octaprenyl-4-hydroxybenzoate carboxy-lyase-like Rift-related" evidence="1">
    <location>
        <begin position="109"/>
        <end position="283"/>
    </location>
</feature>
<name>A0A495VZ71_9PSEU</name>
<dbReference type="PANTHER" id="PTHR30108:SF17">
    <property type="entry name" value="FERULIC ACID DECARBOXYLASE 1"/>
    <property type="match status" value="1"/>
</dbReference>
<dbReference type="GO" id="GO:0005829">
    <property type="term" value="C:cytosol"/>
    <property type="evidence" value="ECO:0007669"/>
    <property type="project" value="TreeGrafter"/>
</dbReference>
<reference evidence="2 3" key="1">
    <citation type="submission" date="2018-10" db="EMBL/GenBank/DDBJ databases">
        <title>Sequencing the genomes of 1000 actinobacteria strains.</title>
        <authorList>
            <person name="Klenk H.-P."/>
        </authorList>
    </citation>
    <scope>NUCLEOTIDE SEQUENCE [LARGE SCALE GENOMIC DNA]</scope>
    <source>
        <strain evidence="2 3">DSM 43800</strain>
    </source>
</reference>
<dbReference type="AlphaFoldDB" id="A0A495VZ71"/>
<dbReference type="GO" id="GO:0008694">
    <property type="term" value="F:4-hydroxy-3-polyprenylbenzoate decarboxylase activity"/>
    <property type="evidence" value="ECO:0007669"/>
    <property type="project" value="TreeGrafter"/>
</dbReference>
<proteinExistence type="predicted"/>
<sequence>MVSTGLGAWYAGTPVDVDREPVSTRVELARRLAERERAAGRRPTVLFTDLVEHPGRCVLGNPYPRGAVLTALGVDHDTWLPDLAARLSGASPGWAAVPCPPGFDRLSGLADLPVVQHRPGDAGPYVTAGVGVTTRPDGTGVNLGVYRIQVVSGDEGRIFLDPRTDGHRNLTAWLAAGRPMPISVFLGANPAHLLVAASRLPAEGDDYDVVGRLLGRRVEVTGSPPVPVEATHVIGGHVLGRTAEEGPFGEFKGYYVDARRSNVLRVDHVRARPGAAWPTIVAGAESGLTMMSLQNEYLMYAHLTGLGFPVRSVRYPLSARGEFLALVTTDEPTHDVLEAAMRFDVRTKVVLCGPDLTSVWQSVATFGFGTRVEPYRRKGVVEGERIGLVLDIPPAGRPVEY</sequence>
<dbReference type="EMBL" id="RBXO01000001">
    <property type="protein sequence ID" value="RKT53823.1"/>
    <property type="molecule type" value="Genomic_DNA"/>
</dbReference>
<evidence type="ECO:0000313" key="2">
    <source>
        <dbReference type="EMBL" id="RKT53823.1"/>
    </source>
</evidence>
<accession>A0A495VZ71</accession>
<dbReference type="PANTHER" id="PTHR30108">
    <property type="entry name" value="3-OCTAPRENYL-4-HYDROXYBENZOATE CARBOXY-LYASE-RELATED"/>
    <property type="match status" value="1"/>
</dbReference>
<keyword evidence="3" id="KW-1185">Reference proteome</keyword>
<dbReference type="GO" id="GO:0006744">
    <property type="term" value="P:ubiquinone biosynthetic process"/>
    <property type="evidence" value="ECO:0007669"/>
    <property type="project" value="TreeGrafter"/>
</dbReference>
<dbReference type="Pfam" id="PF01977">
    <property type="entry name" value="UbiD"/>
    <property type="match status" value="1"/>
</dbReference>
<dbReference type="InterPro" id="IPR048304">
    <property type="entry name" value="UbiD_Rift_dom"/>
</dbReference>
<protein>
    <submittedName>
        <fullName evidence="2">4-hydroxy-3-polyprenylbenzoate decarboxylase</fullName>
    </submittedName>
</protein>
<dbReference type="SUPFAM" id="SSF50475">
    <property type="entry name" value="FMN-binding split barrel"/>
    <property type="match status" value="1"/>
</dbReference>
<evidence type="ECO:0000313" key="3">
    <source>
        <dbReference type="Proteomes" id="UP000282084"/>
    </source>
</evidence>
<gene>
    <name evidence="2" type="ORF">C8E97_2405</name>
</gene>
<comment type="caution">
    <text evidence="2">The sequence shown here is derived from an EMBL/GenBank/DDBJ whole genome shotgun (WGS) entry which is preliminary data.</text>
</comment>
<evidence type="ECO:0000259" key="1">
    <source>
        <dbReference type="Pfam" id="PF01977"/>
    </source>
</evidence>
<dbReference type="Proteomes" id="UP000282084">
    <property type="component" value="Unassembled WGS sequence"/>
</dbReference>
<dbReference type="InterPro" id="IPR002830">
    <property type="entry name" value="UbiD"/>
</dbReference>